<keyword evidence="2 7" id="KW-0819">tRNA processing</keyword>
<evidence type="ECO:0000256" key="6">
    <source>
        <dbReference type="ARBA" id="ARBA00022884"/>
    </source>
</evidence>
<keyword evidence="4 7" id="KW-0255">Endonuclease</keyword>
<evidence type="ECO:0000256" key="4">
    <source>
        <dbReference type="ARBA" id="ARBA00022759"/>
    </source>
</evidence>
<keyword evidence="3 7" id="KW-0540">Nuclease</keyword>
<comment type="catalytic activity">
    <reaction evidence="7">
        <text>Endonucleolytic cleavage of RNA, removing 5'-extranucleotides from tRNA precursor.</text>
        <dbReference type="EC" id="3.1.26.5"/>
    </reaction>
</comment>
<dbReference type="PROSITE" id="PS00648">
    <property type="entry name" value="RIBONUCLEASE_P"/>
    <property type="match status" value="1"/>
</dbReference>
<evidence type="ECO:0000256" key="1">
    <source>
        <dbReference type="ARBA" id="ARBA00002663"/>
    </source>
</evidence>
<evidence type="ECO:0000313" key="10">
    <source>
        <dbReference type="Proteomes" id="UP000184543"/>
    </source>
</evidence>
<sequence>MDFKFPKKEKLKSKKVIDRLFAEGKSVTVFPLKLIYLKCELPEEVRAQVGTVAPKKNIKSAVRRNRIKRLMRESYRLNKHVVFNNSEGSFAFLFLYLGKKMPPYTEIESAMTKTLSKFLKAEGQKGT</sequence>
<protein>
    <recommendedName>
        <fullName evidence="7 8">Ribonuclease P protein component</fullName>
        <shortName evidence="7">RNase P protein</shortName>
        <shortName evidence="7">RNaseP protein</shortName>
        <ecNumber evidence="7 8">3.1.26.5</ecNumber>
    </recommendedName>
    <alternativeName>
        <fullName evidence="7">Protein C5</fullName>
    </alternativeName>
</protein>
<proteinExistence type="inferred from homology"/>
<dbReference type="GO" id="GO:0000049">
    <property type="term" value="F:tRNA binding"/>
    <property type="evidence" value="ECO:0007669"/>
    <property type="project" value="UniProtKB-UniRule"/>
</dbReference>
<evidence type="ECO:0000256" key="8">
    <source>
        <dbReference type="NCBIfam" id="TIGR00188"/>
    </source>
</evidence>
<evidence type="ECO:0000256" key="7">
    <source>
        <dbReference type="HAMAP-Rule" id="MF_00227"/>
    </source>
</evidence>
<dbReference type="InterPro" id="IPR000100">
    <property type="entry name" value="RNase_P"/>
</dbReference>
<evidence type="ECO:0000256" key="2">
    <source>
        <dbReference type="ARBA" id="ARBA00022694"/>
    </source>
</evidence>
<dbReference type="InterPro" id="IPR014721">
    <property type="entry name" value="Ribsml_uS5_D2-typ_fold_subgr"/>
</dbReference>
<evidence type="ECO:0000256" key="5">
    <source>
        <dbReference type="ARBA" id="ARBA00022801"/>
    </source>
</evidence>
<dbReference type="GO" id="GO:0001682">
    <property type="term" value="P:tRNA 5'-leader removal"/>
    <property type="evidence" value="ECO:0007669"/>
    <property type="project" value="UniProtKB-UniRule"/>
</dbReference>
<dbReference type="NCBIfam" id="TIGR00188">
    <property type="entry name" value="rnpA"/>
    <property type="match status" value="1"/>
</dbReference>
<dbReference type="EMBL" id="FQYU01000001">
    <property type="protein sequence ID" value="SHI47496.1"/>
    <property type="molecule type" value="Genomic_DNA"/>
</dbReference>
<dbReference type="SUPFAM" id="SSF54211">
    <property type="entry name" value="Ribosomal protein S5 domain 2-like"/>
    <property type="match status" value="1"/>
</dbReference>
<dbReference type="GO" id="GO:0004526">
    <property type="term" value="F:ribonuclease P activity"/>
    <property type="evidence" value="ECO:0007669"/>
    <property type="project" value="UniProtKB-UniRule"/>
</dbReference>
<comment type="similarity">
    <text evidence="7">Belongs to the RnpA family.</text>
</comment>
<evidence type="ECO:0000256" key="3">
    <source>
        <dbReference type="ARBA" id="ARBA00022722"/>
    </source>
</evidence>
<dbReference type="STRING" id="192903.SAMN04488513_101401"/>
<dbReference type="EC" id="3.1.26.5" evidence="7 8"/>
<accession>A0A1M6BFM6</accession>
<dbReference type="Pfam" id="PF00825">
    <property type="entry name" value="Ribonuclease_P"/>
    <property type="match status" value="1"/>
</dbReference>
<dbReference type="PANTHER" id="PTHR33992">
    <property type="entry name" value="RIBONUCLEASE P PROTEIN COMPONENT"/>
    <property type="match status" value="1"/>
</dbReference>
<evidence type="ECO:0000313" key="9">
    <source>
        <dbReference type="EMBL" id="SHI47496.1"/>
    </source>
</evidence>
<dbReference type="HAMAP" id="MF_00227">
    <property type="entry name" value="RNase_P"/>
    <property type="match status" value="1"/>
</dbReference>
<dbReference type="GO" id="GO:0030677">
    <property type="term" value="C:ribonuclease P complex"/>
    <property type="evidence" value="ECO:0007669"/>
    <property type="project" value="TreeGrafter"/>
</dbReference>
<dbReference type="GO" id="GO:0042781">
    <property type="term" value="F:3'-tRNA processing endoribonuclease activity"/>
    <property type="evidence" value="ECO:0007669"/>
    <property type="project" value="TreeGrafter"/>
</dbReference>
<dbReference type="AlphaFoldDB" id="A0A1M6BFM6"/>
<keyword evidence="6 7" id="KW-0694">RNA-binding</keyword>
<dbReference type="Proteomes" id="UP000184543">
    <property type="component" value="Unassembled WGS sequence"/>
</dbReference>
<comment type="function">
    <text evidence="1 7">RNaseP catalyzes the removal of the 5'-leader sequence from pre-tRNA to produce the mature 5'-terminus. It can also cleave other RNA substrates such as 4.5S RNA. The protein component plays an auxiliary but essential role in vivo by binding to the 5'-leader sequence and broadening the substrate specificity of the ribozyme.</text>
</comment>
<dbReference type="PANTHER" id="PTHR33992:SF1">
    <property type="entry name" value="RIBONUCLEASE P PROTEIN COMPONENT"/>
    <property type="match status" value="1"/>
</dbReference>
<keyword evidence="10" id="KW-1185">Reference proteome</keyword>
<keyword evidence="5 7" id="KW-0378">Hydrolase</keyword>
<dbReference type="OrthoDB" id="1524972at2"/>
<dbReference type="Gene3D" id="3.30.230.10">
    <property type="match status" value="1"/>
</dbReference>
<organism evidence="9 10">
    <name type="scientific">Pseudozobellia thermophila</name>
    <dbReference type="NCBI Taxonomy" id="192903"/>
    <lineage>
        <taxon>Bacteria</taxon>
        <taxon>Pseudomonadati</taxon>
        <taxon>Bacteroidota</taxon>
        <taxon>Flavobacteriia</taxon>
        <taxon>Flavobacteriales</taxon>
        <taxon>Flavobacteriaceae</taxon>
        <taxon>Pseudozobellia</taxon>
    </lineage>
</organism>
<dbReference type="InterPro" id="IPR020539">
    <property type="entry name" value="RNase_P_CS"/>
</dbReference>
<reference evidence="10" key="1">
    <citation type="submission" date="2016-11" db="EMBL/GenBank/DDBJ databases">
        <authorList>
            <person name="Varghese N."/>
            <person name="Submissions S."/>
        </authorList>
    </citation>
    <scope>NUCLEOTIDE SEQUENCE [LARGE SCALE GENOMIC DNA]</scope>
    <source>
        <strain evidence="10">DSM 19858</strain>
    </source>
</reference>
<gene>
    <name evidence="7" type="primary">rnpA</name>
    <name evidence="9" type="ORF">SAMN04488513_101401</name>
</gene>
<comment type="subunit">
    <text evidence="7">Consists of a catalytic RNA component (M1 or rnpB) and a protein subunit.</text>
</comment>
<dbReference type="InterPro" id="IPR020568">
    <property type="entry name" value="Ribosomal_Su5_D2-typ_SF"/>
</dbReference>
<name>A0A1M6BFM6_9FLAO</name>
<dbReference type="RefSeq" id="WP_072987693.1">
    <property type="nucleotide sequence ID" value="NZ_FQYU01000001.1"/>
</dbReference>